<dbReference type="EMBL" id="CP026245">
    <property type="protein sequence ID" value="AWO98472.1"/>
    <property type="molecule type" value="Genomic_DNA"/>
</dbReference>
<evidence type="ECO:0000313" key="2">
    <source>
        <dbReference type="EMBL" id="AWO98472.1"/>
    </source>
</evidence>
<dbReference type="Pfam" id="PF15219">
    <property type="entry name" value="TEX12"/>
    <property type="match status" value="1"/>
</dbReference>
<protein>
    <submittedName>
        <fullName evidence="2">TEX12 domain containing protein</fullName>
    </submittedName>
</protein>
<dbReference type="PANTHER" id="PTHR37349">
    <property type="entry name" value="TESTIS-EXPRESSED PROTEIN 12"/>
    <property type="match status" value="1"/>
</dbReference>
<reference evidence="2 3" key="1">
    <citation type="submission" date="2017-12" db="EMBL/GenBank/DDBJ databases">
        <title>Integrating genomic resources of turbot (Scophthalmus maximus) in depth evaluation of genetic and physical mapping variation across individuals.</title>
        <authorList>
            <person name="Martinez P."/>
        </authorList>
    </citation>
    <scope>NUCLEOTIDE SEQUENCE [LARGE SCALE GENOMIC DNA]</scope>
</reference>
<evidence type="ECO:0000256" key="1">
    <source>
        <dbReference type="SAM" id="MobiDB-lite"/>
    </source>
</evidence>
<accession>A0A2U9B3E6</accession>
<feature type="compositionally biased region" description="Polar residues" evidence="1">
    <location>
        <begin position="91"/>
        <end position="109"/>
    </location>
</feature>
<feature type="compositionally biased region" description="Polar residues" evidence="1">
    <location>
        <begin position="134"/>
        <end position="145"/>
    </location>
</feature>
<name>A0A2U9B3E6_SCOMX</name>
<dbReference type="Proteomes" id="UP000246464">
    <property type="component" value="Chromosome 3"/>
</dbReference>
<evidence type="ECO:0000313" key="3">
    <source>
        <dbReference type="Proteomes" id="UP000246464"/>
    </source>
</evidence>
<dbReference type="InterPro" id="IPR029193">
    <property type="entry name" value="TEX12"/>
</dbReference>
<proteinExistence type="predicted"/>
<keyword evidence="3" id="KW-1185">Reference proteome</keyword>
<feature type="region of interest" description="Disordered" evidence="1">
    <location>
        <begin position="77"/>
        <end position="145"/>
    </location>
</feature>
<organism evidence="2 3">
    <name type="scientific">Scophthalmus maximus</name>
    <name type="common">Turbot</name>
    <name type="synonym">Psetta maxima</name>
    <dbReference type="NCBI Taxonomy" id="52904"/>
    <lineage>
        <taxon>Eukaryota</taxon>
        <taxon>Metazoa</taxon>
        <taxon>Chordata</taxon>
        <taxon>Craniata</taxon>
        <taxon>Vertebrata</taxon>
        <taxon>Euteleostomi</taxon>
        <taxon>Actinopterygii</taxon>
        <taxon>Neopterygii</taxon>
        <taxon>Teleostei</taxon>
        <taxon>Neoteleostei</taxon>
        <taxon>Acanthomorphata</taxon>
        <taxon>Carangaria</taxon>
        <taxon>Pleuronectiformes</taxon>
        <taxon>Pleuronectoidei</taxon>
        <taxon>Scophthalmidae</taxon>
        <taxon>Scophthalmus</taxon>
    </lineage>
</organism>
<feature type="compositionally biased region" description="Basic and acidic residues" evidence="1">
    <location>
        <begin position="110"/>
        <end position="122"/>
    </location>
</feature>
<dbReference type="PANTHER" id="PTHR37349:SF1">
    <property type="entry name" value="TESTIS-EXPRESSED PROTEIN 12"/>
    <property type="match status" value="1"/>
</dbReference>
<dbReference type="AlphaFoldDB" id="A0A2U9B3E6"/>
<sequence>MFVYVRSRVSRAPSTGGDVPAAAFTDHGKVGTVASLPPELQNNAQSYERPRTQHATDKTQLHERCFDRTLTSRCITMKEASPVAGKPTPPASSKRSANNKGASKQSTCQEMERSHENPDKSPPKKRRPPSTPSASESPDSFEATTAGASKEVSMLMLQFAEVLSERAAADTAQMKELEGILTKARNLESYLKEKKYNLRQTLAGISDKLQG</sequence>
<gene>
    <name evidence="2" type="ORF">SMAX5B_008447</name>
</gene>